<dbReference type="EMBL" id="LR798284">
    <property type="protein sequence ID" value="CAB5220268.1"/>
    <property type="molecule type" value="Genomic_DNA"/>
</dbReference>
<accession>A0A6J7WTX5</accession>
<evidence type="ECO:0000313" key="1">
    <source>
        <dbReference type="EMBL" id="CAB5220268.1"/>
    </source>
</evidence>
<proteinExistence type="predicted"/>
<organism evidence="1">
    <name type="scientific">uncultured Caudovirales phage</name>
    <dbReference type="NCBI Taxonomy" id="2100421"/>
    <lineage>
        <taxon>Viruses</taxon>
        <taxon>Duplodnaviria</taxon>
        <taxon>Heunggongvirae</taxon>
        <taxon>Uroviricota</taxon>
        <taxon>Caudoviricetes</taxon>
        <taxon>Peduoviridae</taxon>
        <taxon>Maltschvirus</taxon>
        <taxon>Maltschvirus maltsch</taxon>
    </lineage>
</organism>
<gene>
    <name evidence="1" type="ORF">UFOVP236_14</name>
</gene>
<protein>
    <submittedName>
        <fullName evidence="1">Uncharacterized protein</fullName>
    </submittedName>
</protein>
<reference evidence="1" key="1">
    <citation type="submission" date="2020-05" db="EMBL/GenBank/DDBJ databases">
        <authorList>
            <person name="Chiriac C."/>
            <person name="Salcher M."/>
            <person name="Ghai R."/>
            <person name="Kavagutti S V."/>
        </authorList>
    </citation>
    <scope>NUCLEOTIDE SEQUENCE</scope>
</reference>
<sequence>MAMVRKVRKNTALNPVARAIAKEKLKQEIVTQRISIYLMNEGEDVRDAMVLLSLPVYAVMMCFEHMGEDSADVRKLKSGCMVLKEISERNFEWKLAYARTLDNALEICERRWSKLDPRLLNSIIGQLESVG</sequence>
<name>A0A6J7WTX5_9CAUD</name>